<feature type="domain" description="Response regulatory" evidence="10">
    <location>
        <begin position="2"/>
        <end position="116"/>
    </location>
</feature>
<dbReference type="PANTHER" id="PTHR48111:SF35">
    <property type="entry name" value="TRANSCRIPTIONAL REGULATORY PROTEIN QSEB"/>
    <property type="match status" value="1"/>
</dbReference>
<keyword evidence="6 9" id="KW-0238">DNA-binding</keyword>
<dbReference type="CDD" id="cd00383">
    <property type="entry name" value="trans_reg_C"/>
    <property type="match status" value="1"/>
</dbReference>
<dbReference type="SMART" id="SM00862">
    <property type="entry name" value="Trans_reg_C"/>
    <property type="match status" value="1"/>
</dbReference>
<dbReference type="OrthoDB" id="9802426at2"/>
<dbReference type="InterPro" id="IPR011006">
    <property type="entry name" value="CheY-like_superfamily"/>
</dbReference>
<evidence type="ECO:0000256" key="1">
    <source>
        <dbReference type="ARBA" id="ARBA00004496"/>
    </source>
</evidence>
<dbReference type="InterPro" id="IPR001867">
    <property type="entry name" value="OmpR/PhoB-type_DNA-bd"/>
</dbReference>
<dbReference type="PANTHER" id="PTHR48111">
    <property type="entry name" value="REGULATOR OF RPOS"/>
    <property type="match status" value="1"/>
</dbReference>
<name>A0A4R6I249_9GAMM</name>
<evidence type="ECO:0000256" key="8">
    <source>
        <dbReference type="PROSITE-ProRule" id="PRU00169"/>
    </source>
</evidence>
<dbReference type="InterPro" id="IPR039420">
    <property type="entry name" value="WalR-like"/>
</dbReference>
<dbReference type="GO" id="GO:0006355">
    <property type="term" value="P:regulation of DNA-templated transcription"/>
    <property type="evidence" value="ECO:0007669"/>
    <property type="project" value="InterPro"/>
</dbReference>
<keyword evidence="2" id="KW-0963">Cytoplasm</keyword>
<keyword evidence="7" id="KW-0804">Transcription</keyword>
<dbReference type="Proteomes" id="UP000295150">
    <property type="component" value="Unassembled WGS sequence"/>
</dbReference>
<evidence type="ECO:0000256" key="7">
    <source>
        <dbReference type="ARBA" id="ARBA00023163"/>
    </source>
</evidence>
<dbReference type="Gene3D" id="6.10.250.690">
    <property type="match status" value="1"/>
</dbReference>
<evidence type="ECO:0000256" key="5">
    <source>
        <dbReference type="ARBA" id="ARBA00023015"/>
    </source>
</evidence>
<dbReference type="PROSITE" id="PS51755">
    <property type="entry name" value="OMPR_PHOB"/>
    <property type="match status" value="1"/>
</dbReference>
<dbReference type="GO" id="GO:0005829">
    <property type="term" value="C:cytosol"/>
    <property type="evidence" value="ECO:0007669"/>
    <property type="project" value="TreeGrafter"/>
</dbReference>
<keyword evidence="3 8" id="KW-0597">Phosphoprotein</keyword>
<protein>
    <submittedName>
        <fullName evidence="12">Two-component system OmpR family response regulator/two-component system response regulator QseB</fullName>
    </submittedName>
</protein>
<gene>
    <name evidence="12" type="ORF">DFO68_10238</name>
</gene>
<sequence>MRILLVEDDEILGDGLCAGLRLDGHTVDWLTDGSTAEGALDADDFDSVVLDLALPGRSGLQLLSHWRRSRRSEPVLVLTAYGSTQDCITALDLGADDYVVKPVDLKELEARLRALQRRAHGHTDNRLRCGELSLERADKMVWSGDTVVDLSAYEFAVLEALLERPGRVVSREQLESRLYGWDEGPESNSLHVLIHKLRSHVGASHIETVRGLGYRIVP</sequence>
<dbReference type="GO" id="GO:0000976">
    <property type="term" value="F:transcription cis-regulatory region binding"/>
    <property type="evidence" value="ECO:0007669"/>
    <property type="project" value="TreeGrafter"/>
</dbReference>
<accession>A0A4R6I249</accession>
<dbReference type="PROSITE" id="PS50110">
    <property type="entry name" value="RESPONSE_REGULATORY"/>
    <property type="match status" value="1"/>
</dbReference>
<feature type="DNA-binding region" description="OmpR/PhoB-type" evidence="9">
    <location>
        <begin position="124"/>
        <end position="218"/>
    </location>
</feature>
<dbReference type="Gene3D" id="3.40.50.2300">
    <property type="match status" value="1"/>
</dbReference>
<dbReference type="FunFam" id="3.40.50.2300:FF:000002">
    <property type="entry name" value="DNA-binding response regulator PhoP"/>
    <property type="match status" value="1"/>
</dbReference>
<dbReference type="InterPro" id="IPR001789">
    <property type="entry name" value="Sig_transdc_resp-reg_receiver"/>
</dbReference>
<evidence type="ECO:0000256" key="6">
    <source>
        <dbReference type="ARBA" id="ARBA00023125"/>
    </source>
</evidence>
<comment type="subcellular location">
    <subcellularLocation>
        <location evidence="1">Cytoplasm</location>
    </subcellularLocation>
</comment>
<dbReference type="GO" id="GO:0000156">
    <property type="term" value="F:phosphorelay response regulator activity"/>
    <property type="evidence" value="ECO:0007669"/>
    <property type="project" value="TreeGrafter"/>
</dbReference>
<reference evidence="12 13" key="1">
    <citation type="submission" date="2019-03" db="EMBL/GenBank/DDBJ databases">
        <title>Freshwater and sediment microbial communities from various areas in North America, analyzing microbe dynamics in response to fracking.</title>
        <authorList>
            <person name="Lamendella R."/>
        </authorList>
    </citation>
    <scope>NUCLEOTIDE SEQUENCE [LARGE SCALE GENOMIC DNA]</scope>
    <source>
        <strain evidence="12 13">1_TX</strain>
    </source>
</reference>
<proteinExistence type="predicted"/>
<evidence type="ECO:0000256" key="4">
    <source>
        <dbReference type="ARBA" id="ARBA00023012"/>
    </source>
</evidence>
<evidence type="ECO:0000259" key="11">
    <source>
        <dbReference type="PROSITE" id="PS51755"/>
    </source>
</evidence>
<evidence type="ECO:0000313" key="13">
    <source>
        <dbReference type="Proteomes" id="UP000295150"/>
    </source>
</evidence>
<dbReference type="GO" id="GO:0032993">
    <property type="term" value="C:protein-DNA complex"/>
    <property type="evidence" value="ECO:0007669"/>
    <property type="project" value="TreeGrafter"/>
</dbReference>
<dbReference type="Pfam" id="PF00072">
    <property type="entry name" value="Response_reg"/>
    <property type="match status" value="1"/>
</dbReference>
<evidence type="ECO:0000256" key="2">
    <source>
        <dbReference type="ARBA" id="ARBA00022490"/>
    </source>
</evidence>
<dbReference type="RefSeq" id="WP_133481580.1">
    <property type="nucleotide sequence ID" value="NZ_SNWH01000002.1"/>
</dbReference>
<evidence type="ECO:0000259" key="10">
    <source>
        <dbReference type="PROSITE" id="PS50110"/>
    </source>
</evidence>
<dbReference type="CDD" id="cd17624">
    <property type="entry name" value="REC_OmpR_PmrA-like"/>
    <property type="match status" value="1"/>
</dbReference>
<organism evidence="12 13">
    <name type="scientific">Halomonas ventosae</name>
    <dbReference type="NCBI Taxonomy" id="229007"/>
    <lineage>
        <taxon>Bacteria</taxon>
        <taxon>Pseudomonadati</taxon>
        <taxon>Pseudomonadota</taxon>
        <taxon>Gammaproteobacteria</taxon>
        <taxon>Oceanospirillales</taxon>
        <taxon>Halomonadaceae</taxon>
        <taxon>Halomonas</taxon>
    </lineage>
</organism>
<keyword evidence="4" id="KW-0902">Two-component regulatory system</keyword>
<dbReference type="SUPFAM" id="SSF52172">
    <property type="entry name" value="CheY-like"/>
    <property type="match status" value="1"/>
</dbReference>
<keyword evidence="5" id="KW-0805">Transcription regulation</keyword>
<dbReference type="SMART" id="SM00448">
    <property type="entry name" value="REC"/>
    <property type="match status" value="1"/>
</dbReference>
<evidence type="ECO:0000256" key="9">
    <source>
        <dbReference type="PROSITE-ProRule" id="PRU01091"/>
    </source>
</evidence>
<dbReference type="InterPro" id="IPR036388">
    <property type="entry name" value="WH-like_DNA-bd_sf"/>
</dbReference>
<dbReference type="AlphaFoldDB" id="A0A4R6I249"/>
<comment type="caution">
    <text evidence="12">The sequence shown here is derived from an EMBL/GenBank/DDBJ whole genome shotgun (WGS) entry which is preliminary data.</text>
</comment>
<dbReference type="Pfam" id="PF00486">
    <property type="entry name" value="Trans_reg_C"/>
    <property type="match status" value="1"/>
</dbReference>
<dbReference type="EMBL" id="SNWH01000002">
    <property type="protein sequence ID" value="TDO15207.1"/>
    <property type="molecule type" value="Genomic_DNA"/>
</dbReference>
<evidence type="ECO:0000256" key="3">
    <source>
        <dbReference type="ARBA" id="ARBA00022553"/>
    </source>
</evidence>
<feature type="domain" description="OmpR/PhoB-type" evidence="11">
    <location>
        <begin position="124"/>
        <end position="218"/>
    </location>
</feature>
<feature type="modified residue" description="4-aspartylphosphate" evidence="8">
    <location>
        <position position="51"/>
    </location>
</feature>
<dbReference type="Gene3D" id="1.10.10.10">
    <property type="entry name" value="Winged helix-like DNA-binding domain superfamily/Winged helix DNA-binding domain"/>
    <property type="match status" value="1"/>
</dbReference>
<evidence type="ECO:0000313" key="12">
    <source>
        <dbReference type="EMBL" id="TDO15207.1"/>
    </source>
</evidence>
<keyword evidence="13" id="KW-1185">Reference proteome</keyword>